<keyword evidence="2" id="KW-1185">Reference proteome</keyword>
<organism evidence="1 2">
    <name type="scientific">Tepidibacillus decaturensis</name>
    <dbReference type="NCBI Taxonomy" id="1413211"/>
    <lineage>
        <taxon>Bacteria</taxon>
        <taxon>Bacillati</taxon>
        <taxon>Bacillota</taxon>
        <taxon>Bacilli</taxon>
        <taxon>Bacillales</taxon>
        <taxon>Bacillaceae</taxon>
        <taxon>Tepidibacillus</taxon>
    </lineage>
</organism>
<dbReference type="RefSeq" id="WP_068726462.1">
    <property type="nucleotide sequence ID" value="NZ_LSKU01000001.1"/>
</dbReference>
<name>A0A135L6I0_9BACI</name>
<dbReference type="Proteomes" id="UP000070352">
    <property type="component" value="Unassembled WGS sequence"/>
</dbReference>
<evidence type="ECO:0000313" key="1">
    <source>
        <dbReference type="EMBL" id="KXG44570.1"/>
    </source>
</evidence>
<dbReference type="InterPro" id="IPR025683">
    <property type="entry name" value="Protein_beta"/>
</dbReference>
<comment type="caution">
    <text evidence="1">The sequence shown here is derived from an EMBL/GenBank/DDBJ whole genome shotgun (WGS) entry which is preliminary data.</text>
</comment>
<dbReference type="EMBL" id="LSKU01000001">
    <property type="protein sequence ID" value="KXG44570.1"/>
    <property type="molecule type" value="Genomic_DNA"/>
</dbReference>
<proteinExistence type="predicted"/>
<dbReference type="Pfam" id="PF14350">
    <property type="entry name" value="Beta_protein"/>
    <property type="match status" value="1"/>
</dbReference>
<sequence length="259" mass="30134">MLEYELNFIPVVHFDSPQWFIDSILKLRREKIAIRVRCHDFNSTLDNIIFQTINSNIISRFEGSTKKYYVILDFGNKPSTIERIRKAVNIFSQINNSEIILSITSCPEDASNVGAMSFDVGSLRDDFKSFNLLKSEFPYLKFSDYTVRFSPEPDQDARIDYYNTYIKIFYTTEDTYMIGKSSLIKDNGIDNFHLICQEIVESDLYFRENFSEGDKALKLCAERSLIISNHSKTIEYGINHHIELTSTQLRQSLRVFNAS</sequence>
<evidence type="ECO:0000313" key="2">
    <source>
        <dbReference type="Proteomes" id="UP000070352"/>
    </source>
</evidence>
<accession>A0A135L6I0</accession>
<gene>
    <name evidence="1" type="ORF">U473_11490</name>
</gene>
<reference evidence="1 2" key="1">
    <citation type="submission" date="2016-02" db="EMBL/GenBank/DDBJ databases">
        <title>Draft Genome for Tepidibacillus decaturensis nov. sp. Strain Z9, an Anaerobic, Moderately Thermophilic and Heterotrophic Bacterium from Deep Subsurface of the Illinois Basin, USA.</title>
        <authorList>
            <person name="Dong Y."/>
            <person name="Chang J.Y."/>
            <person name="Sanford R."/>
            <person name="Fouke B.W."/>
        </authorList>
    </citation>
    <scope>NUCLEOTIDE SEQUENCE [LARGE SCALE GENOMIC DNA]</scope>
    <source>
        <strain evidence="1 2">Z9</strain>
    </source>
</reference>
<dbReference type="OrthoDB" id="1492299at2"/>
<protein>
    <submittedName>
        <fullName evidence="1">Uncharacterized protein</fullName>
    </submittedName>
</protein>
<dbReference type="AlphaFoldDB" id="A0A135L6I0"/>